<dbReference type="PANTHER" id="PTHR47529">
    <property type="entry name" value="PEPTIDYL-PROLYL CIS-TRANS ISOMERASE D"/>
    <property type="match status" value="1"/>
</dbReference>
<dbReference type="Gene3D" id="3.10.50.40">
    <property type="match status" value="1"/>
</dbReference>
<evidence type="ECO:0000256" key="9">
    <source>
        <dbReference type="ARBA" id="ARBA00040743"/>
    </source>
</evidence>
<accession>A0ABV7FPA4</accession>
<evidence type="ECO:0000256" key="6">
    <source>
        <dbReference type="ARBA" id="ARBA00023136"/>
    </source>
</evidence>
<dbReference type="Pfam" id="PF00639">
    <property type="entry name" value="Rotamase"/>
    <property type="match status" value="1"/>
</dbReference>
<reference evidence="15" key="1">
    <citation type="journal article" date="2019" name="Int. J. Syst. Evol. Microbiol.">
        <title>The Global Catalogue of Microorganisms (GCM) 10K type strain sequencing project: providing services to taxonomists for standard genome sequencing and annotation.</title>
        <authorList>
            <consortium name="The Broad Institute Genomics Platform"/>
            <consortium name="The Broad Institute Genome Sequencing Center for Infectious Disease"/>
            <person name="Wu L."/>
            <person name="Ma J."/>
        </authorList>
    </citation>
    <scope>NUCLEOTIDE SEQUENCE [LARGE SCALE GENOMIC DNA]</scope>
    <source>
        <strain evidence="15">KCTC 52473</strain>
    </source>
</reference>
<keyword evidence="15" id="KW-1185">Reference proteome</keyword>
<keyword evidence="3" id="KW-0997">Cell inner membrane</keyword>
<dbReference type="RefSeq" id="WP_376920278.1">
    <property type="nucleotide sequence ID" value="NZ_JBHRSW010000017.1"/>
</dbReference>
<dbReference type="EMBL" id="JBHRSW010000017">
    <property type="protein sequence ID" value="MFC3122144.1"/>
    <property type="molecule type" value="Genomic_DNA"/>
</dbReference>
<gene>
    <name evidence="14" type="ORF">ACFOHL_10960</name>
</gene>
<evidence type="ECO:0000256" key="10">
    <source>
        <dbReference type="ARBA" id="ARBA00042775"/>
    </source>
</evidence>
<proteinExistence type="inferred from homology"/>
<comment type="similarity">
    <text evidence="8">Belongs to the PpiD chaperone family.</text>
</comment>
<evidence type="ECO:0000256" key="2">
    <source>
        <dbReference type="ARBA" id="ARBA00022475"/>
    </source>
</evidence>
<keyword evidence="7" id="KW-0143">Chaperone</keyword>
<dbReference type="PROSITE" id="PS50198">
    <property type="entry name" value="PPIC_PPIASE_2"/>
    <property type="match status" value="1"/>
</dbReference>
<keyword evidence="11" id="KW-0413">Isomerase</keyword>
<organism evidence="14 15">
    <name type="scientific">Agaribacter flavus</name>
    <dbReference type="NCBI Taxonomy" id="1902781"/>
    <lineage>
        <taxon>Bacteria</taxon>
        <taxon>Pseudomonadati</taxon>
        <taxon>Pseudomonadota</taxon>
        <taxon>Gammaproteobacteria</taxon>
        <taxon>Alteromonadales</taxon>
        <taxon>Alteromonadaceae</taxon>
        <taxon>Agaribacter</taxon>
    </lineage>
</organism>
<keyword evidence="4 12" id="KW-0812">Transmembrane</keyword>
<keyword evidence="5 12" id="KW-1133">Transmembrane helix</keyword>
<comment type="caution">
    <text evidence="14">The sequence shown here is derived from an EMBL/GenBank/DDBJ whole genome shotgun (WGS) entry which is preliminary data.</text>
</comment>
<evidence type="ECO:0000256" key="1">
    <source>
        <dbReference type="ARBA" id="ARBA00004382"/>
    </source>
</evidence>
<evidence type="ECO:0000256" key="3">
    <source>
        <dbReference type="ARBA" id="ARBA00022519"/>
    </source>
</evidence>
<evidence type="ECO:0000256" key="8">
    <source>
        <dbReference type="ARBA" id="ARBA00038408"/>
    </source>
</evidence>
<dbReference type="InterPro" id="IPR027304">
    <property type="entry name" value="Trigger_fact/SurA_dom_sf"/>
</dbReference>
<dbReference type="PROSITE" id="PS01096">
    <property type="entry name" value="PPIC_PPIASE_1"/>
    <property type="match status" value="1"/>
</dbReference>
<dbReference type="InterPro" id="IPR046357">
    <property type="entry name" value="PPIase_dom_sf"/>
</dbReference>
<dbReference type="Proteomes" id="UP001595478">
    <property type="component" value="Unassembled WGS sequence"/>
</dbReference>
<evidence type="ECO:0000256" key="4">
    <source>
        <dbReference type="ARBA" id="ARBA00022692"/>
    </source>
</evidence>
<dbReference type="InterPro" id="IPR052029">
    <property type="entry name" value="PpiD_chaperone"/>
</dbReference>
<dbReference type="InterPro" id="IPR023058">
    <property type="entry name" value="PPIase_PpiC_CS"/>
</dbReference>
<feature type="domain" description="PpiC" evidence="13">
    <location>
        <begin position="268"/>
        <end position="366"/>
    </location>
</feature>
<evidence type="ECO:0000256" key="7">
    <source>
        <dbReference type="ARBA" id="ARBA00023186"/>
    </source>
</evidence>
<dbReference type="SUPFAM" id="SSF54534">
    <property type="entry name" value="FKBP-like"/>
    <property type="match status" value="1"/>
</dbReference>
<dbReference type="Pfam" id="PF13624">
    <property type="entry name" value="SurA_N_3"/>
    <property type="match status" value="1"/>
</dbReference>
<name>A0ABV7FPA4_9ALTE</name>
<feature type="transmembrane region" description="Helical" evidence="12">
    <location>
        <begin position="12"/>
        <end position="34"/>
    </location>
</feature>
<comment type="subcellular location">
    <subcellularLocation>
        <location evidence="1">Cell inner membrane</location>
        <topology evidence="1">Single-pass type II membrane protein</topology>
        <orientation evidence="1">Periplasmic side</orientation>
    </subcellularLocation>
</comment>
<sequence>MLERIREGIQGPWAIAIVALIVVSFVFTGVGSYLSGGASTAVAVVNDEEISAQALDGAFQSQRRQMEAQFGEAVSTLFANENYLADFRRNVLDGLIADVLISQKATSLGLRVSDEQIKEAIVGLPEFQVAGEFSNDVYNASIRRAGFTPAEFAEYMRVEMTRTQLRNAISGTTISLDSAAKKVLKLQGQKRDAKVLEVSSSDYLADIVVGDDEINNYYNNNITQYDTEEQVKLSFISLSVDNILPSVTVTDDELQTYYQENLSYYQTPEKREIAHILFEATEGEDAALQEAEQARKRLEAGEDFAKVALELSDDIVSAEEGGELGEVNVGDYEESFTDAAFALSSVGEISEPVKTEFGYHLIKLSAYTPTITQTFDEVEADILTELKREKALDEFFTLQAEMERIAFESSDSLDDIADAIDRPVLETNFFTTTTYPASVDYPQVQNVAFSSELINDAVNSELLTVSDEKVMVVRVAAHKPQRTLALEEVVEDITNNLKADKAQQAALVWAQELQVAISQGENINDKLAEKALEWSVHPGLQRNSTEISRQLNTELFSLSLDNDNNSAVVTLSNGNVGVVKLDAIHDADEPTNEDVDAFSGRYASQQAQRTFENYIDALKSQADIKITQ</sequence>
<dbReference type="PANTHER" id="PTHR47529:SF1">
    <property type="entry name" value="PERIPLASMIC CHAPERONE PPID"/>
    <property type="match status" value="1"/>
</dbReference>
<evidence type="ECO:0000313" key="14">
    <source>
        <dbReference type="EMBL" id="MFC3122144.1"/>
    </source>
</evidence>
<dbReference type="InterPro" id="IPR000297">
    <property type="entry name" value="PPIase_PpiC"/>
</dbReference>
<dbReference type="SUPFAM" id="SSF109998">
    <property type="entry name" value="Triger factor/SurA peptide-binding domain-like"/>
    <property type="match status" value="1"/>
</dbReference>
<evidence type="ECO:0000256" key="12">
    <source>
        <dbReference type="SAM" id="Phobius"/>
    </source>
</evidence>
<protein>
    <recommendedName>
        <fullName evidence="9">Periplasmic chaperone PpiD</fullName>
    </recommendedName>
    <alternativeName>
        <fullName evidence="10">Periplasmic folding chaperone</fullName>
    </alternativeName>
</protein>
<keyword evidence="11" id="KW-0697">Rotamase</keyword>
<dbReference type="Gene3D" id="1.10.4030.10">
    <property type="entry name" value="Porin chaperone SurA, peptide-binding domain"/>
    <property type="match status" value="1"/>
</dbReference>
<keyword evidence="2" id="KW-1003">Cell membrane</keyword>
<keyword evidence="6 12" id="KW-0472">Membrane</keyword>
<evidence type="ECO:0000259" key="13">
    <source>
        <dbReference type="PROSITE" id="PS50198"/>
    </source>
</evidence>
<evidence type="ECO:0000313" key="15">
    <source>
        <dbReference type="Proteomes" id="UP001595478"/>
    </source>
</evidence>
<evidence type="ECO:0000256" key="5">
    <source>
        <dbReference type="ARBA" id="ARBA00022989"/>
    </source>
</evidence>
<evidence type="ECO:0000256" key="11">
    <source>
        <dbReference type="PROSITE-ProRule" id="PRU00278"/>
    </source>
</evidence>